<dbReference type="Pfam" id="PF00893">
    <property type="entry name" value="Multi_Drug_Res"/>
    <property type="match status" value="1"/>
</dbReference>
<evidence type="ECO:0000256" key="5">
    <source>
        <dbReference type="ARBA" id="ARBA00023136"/>
    </source>
</evidence>
<dbReference type="GO" id="GO:0005886">
    <property type="term" value="C:plasma membrane"/>
    <property type="evidence" value="ECO:0007669"/>
    <property type="project" value="UniProtKB-SubCell"/>
</dbReference>
<evidence type="ECO:0000256" key="6">
    <source>
        <dbReference type="RuleBase" id="RU003942"/>
    </source>
</evidence>
<feature type="transmembrane region" description="Helical" evidence="7">
    <location>
        <begin position="59"/>
        <end position="78"/>
    </location>
</feature>
<dbReference type="InterPro" id="IPR000390">
    <property type="entry name" value="Small_drug/metabolite_transptr"/>
</dbReference>
<keyword evidence="3 6" id="KW-0812">Transmembrane</keyword>
<keyword evidence="2" id="KW-1003">Cell membrane</keyword>
<accession>A0A075R885</accession>
<evidence type="ECO:0000256" key="2">
    <source>
        <dbReference type="ARBA" id="ARBA00022475"/>
    </source>
</evidence>
<dbReference type="STRING" id="1042163.BRLA_c031910"/>
<comment type="similarity">
    <text evidence="6">Belongs to the drug/metabolite transporter (DMT) superfamily. Small multidrug resistance (SMR) (TC 2.A.7.1) family.</text>
</comment>
<evidence type="ECO:0000256" key="7">
    <source>
        <dbReference type="SAM" id="Phobius"/>
    </source>
</evidence>
<reference evidence="8 9" key="1">
    <citation type="journal article" date="2011" name="J. Bacteriol.">
        <title>Genome sequence of Brevibacillus laterosporus LMG 15441, a pathogen of invertebrates.</title>
        <authorList>
            <person name="Djukic M."/>
            <person name="Poehlein A."/>
            <person name="Thurmer A."/>
            <person name="Daniel R."/>
        </authorList>
    </citation>
    <scope>NUCLEOTIDE SEQUENCE [LARGE SCALE GENOMIC DNA]</scope>
    <source>
        <strain evidence="8 9">LMG 15441</strain>
    </source>
</reference>
<feature type="transmembrane region" description="Helical" evidence="7">
    <location>
        <begin position="29"/>
        <end position="47"/>
    </location>
</feature>
<dbReference type="Proteomes" id="UP000005850">
    <property type="component" value="Chromosome"/>
</dbReference>
<dbReference type="PANTHER" id="PTHR30561:SF7">
    <property type="entry name" value="GUANIDINIUM EFFLUX SYSTEM SUBUNIT GDNC-RELATED"/>
    <property type="match status" value="1"/>
</dbReference>
<dbReference type="EMBL" id="CP007806">
    <property type="protein sequence ID" value="AIG27503.1"/>
    <property type="molecule type" value="Genomic_DNA"/>
</dbReference>
<feature type="transmembrane region" description="Helical" evidence="7">
    <location>
        <begin position="7"/>
        <end position="23"/>
    </location>
</feature>
<dbReference type="SUPFAM" id="SSF103481">
    <property type="entry name" value="Multidrug resistance efflux transporter EmrE"/>
    <property type="match status" value="1"/>
</dbReference>
<keyword evidence="9" id="KW-1185">Reference proteome</keyword>
<sequence length="119" mass="12977">MMNRNWTYVLIAGLLEIIWVSGIKHSSTWYEWAGTIITIALSFIVLIRATTFLPIGTVYAVFTGIGTTGTVLTEMLLFGEPFHLAKISLVALLLIGVIGLKLITSDDSNTNETKMKGAS</sequence>
<organism evidence="8 9">
    <name type="scientific">Brevibacillus laterosporus LMG 15441</name>
    <dbReference type="NCBI Taxonomy" id="1042163"/>
    <lineage>
        <taxon>Bacteria</taxon>
        <taxon>Bacillati</taxon>
        <taxon>Bacillota</taxon>
        <taxon>Bacilli</taxon>
        <taxon>Bacillales</taxon>
        <taxon>Paenibacillaceae</taxon>
        <taxon>Brevibacillus</taxon>
    </lineage>
</organism>
<evidence type="ECO:0000256" key="3">
    <source>
        <dbReference type="ARBA" id="ARBA00022692"/>
    </source>
</evidence>
<dbReference type="HOGENOM" id="CLU_133067_1_0_9"/>
<proteinExistence type="inferred from homology"/>
<name>A0A075R885_BRELA</name>
<keyword evidence="5 7" id="KW-0472">Membrane</keyword>
<evidence type="ECO:0000313" key="9">
    <source>
        <dbReference type="Proteomes" id="UP000005850"/>
    </source>
</evidence>
<evidence type="ECO:0000256" key="4">
    <source>
        <dbReference type="ARBA" id="ARBA00022989"/>
    </source>
</evidence>
<dbReference type="AlphaFoldDB" id="A0A075R885"/>
<keyword evidence="4 7" id="KW-1133">Transmembrane helix</keyword>
<protein>
    <submittedName>
        <fullName evidence="8">Multidrug resistance protein YkkC</fullName>
    </submittedName>
</protein>
<feature type="transmembrane region" description="Helical" evidence="7">
    <location>
        <begin position="84"/>
        <end position="104"/>
    </location>
</feature>
<dbReference type="InterPro" id="IPR037185">
    <property type="entry name" value="EmrE-like"/>
</dbReference>
<dbReference type="GO" id="GO:0022857">
    <property type="term" value="F:transmembrane transporter activity"/>
    <property type="evidence" value="ECO:0007669"/>
    <property type="project" value="InterPro"/>
</dbReference>
<dbReference type="PANTHER" id="PTHR30561">
    <property type="entry name" value="SMR FAMILY PROTON-DEPENDENT DRUG EFFLUX TRANSPORTER SUGE"/>
    <property type="match status" value="1"/>
</dbReference>
<dbReference type="KEGG" id="blr:BRLA_c031910"/>
<dbReference type="InterPro" id="IPR045324">
    <property type="entry name" value="Small_multidrug_res"/>
</dbReference>
<gene>
    <name evidence="8" type="primary">ykkC_2</name>
    <name evidence="8" type="ORF">BRLA_c031910</name>
</gene>
<dbReference type="Gene3D" id="1.10.3730.20">
    <property type="match status" value="1"/>
</dbReference>
<evidence type="ECO:0000313" key="8">
    <source>
        <dbReference type="EMBL" id="AIG27503.1"/>
    </source>
</evidence>
<dbReference type="eggNOG" id="COG2076">
    <property type="taxonomic scope" value="Bacteria"/>
</dbReference>
<comment type="subcellular location">
    <subcellularLocation>
        <location evidence="1 6">Cell membrane</location>
        <topology evidence="1 6">Multi-pass membrane protein</topology>
    </subcellularLocation>
</comment>
<evidence type="ECO:0000256" key="1">
    <source>
        <dbReference type="ARBA" id="ARBA00004651"/>
    </source>
</evidence>